<accession>W1NSK9</accession>
<keyword evidence="3" id="KW-1185">Reference proteome</keyword>
<dbReference type="HOGENOM" id="CLU_753052_0_0_1"/>
<feature type="region of interest" description="Disordered" evidence="1">
    <location>
        <begin position="187"/>
        <end position="234"/>
    </location>
</feature>
<name>W1NSK9_AMBTC</name>
<feature type="compositionally biased region" description="Polar residues" evidence="1">
    <location>
        <begin position="217"/>
        <end position="229"/>
    </location>
</feature>
<dbReference type="EMBL" id="KI395277">
    <property type="protein sequence ID" value="ERM98762.1"/>
    <property type="molecule type" value="Genomic_DNA"/>
</dbReference>
<sequence length="368" mass="38714">MTGSGLPGSDVRGRVVSRVAISGVHVINKRDALEGPRLDPTRSDQALLDLHVGSGVNRAGVPGIESVDVMKGKVDVSQISVTDLHVQSSTPGSTNAAATTTSRSSEGAVKGHNVAGYFIVSGYGSEYRSGNSLFSLQEKASGMTLNHHLLSSNILNNGAMHDGGLGHNPRLDCVSRDLKENQKVINNGSVQNARGFTPRSGPGNARNGDGHERRDQLSTSSVVASNKQTVAHKEKAANEKSLILQSTANAFDILSDTHEMDNAFTNEPSTMQPCKLEGNLGGQQEESVLVNVANSGSQHGMKGLQISLGGVCSNDENVSQQCLDKCKVSPLADLVVLEDVALVEAVDISNDDMEKDVGSSHDLVELEG</sequence>
<dbReference type="AlphaFoldDB" id="W1NSK9"/>
<evidence type="ECO:0000313" key="2">
    <source>
        <dbReference type="EMBL" id="ERM98762.1"/>
    </source>
</evidence>
<proteinExistence type="predicted"/>
<gene>
    <name evidence="2" type="ORF">AMTR_s00082p00137060</name>
</gene>
<organism evidence="2 3">
    <name type="scientific">Amborella trichopoda</name>
    <dbReference type="NCBI Taxonomy" id="13333"/>
    <lineage>
        <taxon>Eukaryota</taxon>
        <taxon>Viridiplantae</taxon>
        <taxon>Streptophyta</taxon>
        <taxon>Embryophyta</taxon>
        <taxon>Tracheophyta</taxon>
        <taxon>Spermatophyta</taxon>
        <taxon>Magnoliopsida</taxon>
        <taxon>Amborellales</taxon>
        <taxon>Amborellaceae</taxon>
        <taxon>Amborella</taxon>
    </lineage>
</organism>
<evidence type="ECO:0000256" key="1">
    <source>
        <dbReference type="SAM" id="MobiDB-lite"/>
    </source>
</evidence>
<evidence type="ECO:0000313" key="3">
    <source>
        <dbReference type="Proteomes" id="UP000017836"/>
    </source>
</evidence>
<dbReference type="Gramene" id="ERM98762">
    <property type="protein sequence ID" value="ERM98762"/>
    <property type="gene ID" value="AMTR_s00082p00137060"/>
</dbReference>
<protein>
    <submittedName>
        <fullName evidence="2">Uncharacterized protein</fullName>
    </submittedName>
</protein>
<dbReference type="Proteomes" id="UP000017836">
    <property type="component" value="Unassembled WGS sequence"/>
</dbReference>
<reference evidence="3" key="1">
    <citation type="journal article" date="2013" name="Science">
        <title>The Amborella genome and the evolution of flowering plants.</title>
        <authorList>
            <consortium name="Amborella Genome Project"/>
        </authorList>
    </citation>
    <scope>NUCLEOTIDE SEQUENCE [LARGE SCALE GENOMIC DNA]</scope>
</reference>